<dbReference type="SMART" id="SM00382">
    <property type="entry name" value="AAA"/>
    <property type="match status" value="1"/>
</dbReference>
<dbReference type="InterPro" id="IPR003439">
    <property type="entry name" value="ABC_transporter-like_ATP-bd"/>
</dbReference>
<name>A0A2R6AL61_9ARCH</name>
<organism evidence="6 7">
    <name type="scientific">Candidatus Marsarchaeota G2 archaeon OSP_D</name>
    <dbReference type="NCBI Taxonomy" id="1978157"/>
    <lineage>
        <taxon>Archaea</taxon>
        <taxon>Candidatus Marsarchaeota</taxon>
        <taxon>Candidatus Marsarchaeota group 2</taxon>
    </lineage>
</organism>
<evidence type="ECO:0000256" key="1">
    <source>
        <dbReference type="ARBA" id="ARBA00022448"/>
    </source>
</evidence>
<evidence type="ECO:0000256" key="2">
    <source>
        <dbReference type="ARBA" id="ARBA00022741"/>
    </source>
</evidence>
<dbReference type="InterPro" id="IPR003593">
    <property type="entry name" value="AAA+_ATPase"/>
</dbReference>
<dbReference type="PANTHER" id="PTHR43776">
    <property type="entry name" value="TRANSPORT ATP-BINDING PROTEIN"/>
    <property type="match status" value="1"/>
</dbReference>
<dbReference type="Proteomes" id="UP000240322">
    <property type="component" value="Unassembled WGS sequence"/>
</dbReference>
<feature type="compositionally biased region" description="Polar residues" evidence="4">
    <location>
        <begin position="1"/>
        <end position="10"/>
    </location>
</feature>
<dbReference type="Gene3D" id="3.40.50.300">
    <property type="entry name" value="P-loop containing nucleotide triphosphate hydrolases"/>
    <property type="match status" value="1"/>
</dbReference>
<dbReference type="InterPro" id="IPR017871">
    <property type="entry name" value="ABC_transporter-like_CS"/>
</dbReference>
<proteinExistence type="predicted"/>
<keyword evidence="1" id="KW-0813">Transport</keyword>
<comment type="caution">
    <text evidence="6">The sequence shown here is derived from an EMBL/GenBank/DDBJ whole genome shotgun (WGS) entry which is preliminary data.</text>
</comment>
<reference evidence="6 7" key="1">
    <citation type="submission" date="2017-04" db="EMBL/GenBank/DDBJ databases">
        <title>Novel microbial lineages endemic to geothermal iron-oxide mats fill important gaps in the evolutionary history of Archaea.</title>
        <authorList>
            <person name="Jay Z.J."/>
            <person name="Beam J.P."/>
            <person name="Dlakic M."/>
            <person name="Rusch D.B."/>
            <person name="Kozubal M.A."/>
            <person name="Inskeep W.P."/>
        </authorList>
    </citation>
    <scope>NUCLEOTIDE SEQUENCE [LARGE SCALE GENOMIC DNA]</scope>
    <source>
        <strain evidence="6">OSP_D</strain>
    </source>
</reference>
<gene>
    <name evidence="6" type="ORF">B9Q03_11080</name>
</gene>
<dbReference type="PROSITE" id="PS00211">
    <property type="entry name" value="ABC_TRANSPORTER_1"/>
    <property type="match status" value="1"/>
</dbReference>
<keyword evidence="2" id="KW-0547">Nucleotide-binding</keyword>
<evidence type="ECO:0000313" key="6">
    <source>
        <dbReference type="EMBL" id="PSN87129.1"/>
    </source>
</evidence>
<dbReference type="PANTHER" id="PTHR43776:SF8">
    <property type="entry name" value="ABC TRANSPORTER, ATP-BINDING PROTEIN"/>
    <property type="match status" value="1"/>
</dbReference>
<accession>A0A2R6AL61</accession>
<dbReference type="SUPFAM" id="SSF52540">
    <property type="entry name" value="P-loop containing nucleoside triphosphate hydrolases"/>
    <property type="match status" value="1"/>
</dbReference>
<dbReference type="Pfam" id="PF00005">
    <property type="entry name" value="ABC_tran"/>
    <property type="match status" value="1"/>
</dbReference>
<feature type="region of interest" description="Disordered" evidence="4">
    <location>
        <begin position="1"/>
        <end position="26"/>
    </location>
</feature>
<dbReference type="GO" id="GO:0005524">
    <property type="term" value="F:ATP binding"/>
    <property type="evidence" value="ECO:0007669"/>
    <property type="project" value="UniProtKB-KW"/>
</dbReference>
<evidence type="ECO:0000256" key="4">
    <source>
        <dbReference type="SAM" id="MobiDB-lite"/>
    </source>
</evidence>
<dbReference type="CDD" id="cd03257">
    <property type="entry name" value="ABC_NikE_OppD_transporters"/>
    <property type="match status" value="1"/>
</dbReference>
<dbReference type="EMBL" id="NEXE01000182">
    <property type="protein sequence ID" value="PSN87129.1"/>
    <property type="molecule type" value="Genomic_DNA"/>
</dbReference>
<feature type="domain" description="ABC transporter" evidence="5">
    <location>
        <begin position="44"/>
        <end position="286"/>
    </location>
</feature>
<keyword evidence="3" id="KW-0067">ATP-binding</keyword>
<evidence type="ECO:0000313" key="7">
    <source>
        <dbReference type="Proteomes" id="UP000240322"/>
    </source>
</evidence>
<dbReference type="InterPro" id="IPR013563">
    <property type="entry name" value="Oligopep_ABC_C"/>
</dbReference>
<dbReference type="InterPro" id="IPR050319">
    <property type="entry name" value="ABC_transp_ATP-bind"/>
</dbReference>
<dbReference type="AlphaFoldDB" id="A0A2R6AL61"/>
<dbReference type="PROSITE" id="PS50893">
    <property type="entry name" value="ABC_TRANSPORTER_2"/>
    <property type="match status" value="1"/>
</dbReference>
<evidence type="ECO:0000259" key="5">
    <source>
        <dbReference type="PROSITE" id="PS50893"/>
    </source>
</evidence>
<dbReference type="Pfam" id="PF08352">
    <property type="entry name" value="oligo_HPY"/>
    <property type="match status" value="1"/>
</dbReference>
<dbReference type="GO" id="GO:0015833">
    <property type="term" value="P:peptide transport"/>
    <property type="evidence" value="ECO:0007669"/>
    <property type="project" value="InterPro"/>
</dbReference>
<sequence>MDAPSRSSAPTPWRGATKSFHAPRHSQQPTALRAIYTVSELELINFSGVYKYFRDPGGGFVTAVDGVDLSVQEDEVIALVGESGSGKTTLGRLSVRLIEPSRGKILFEGRELTEIKREELWRRAQYIHQDPYSSLDPYLTVGEVLDRPLKYLLGVGDPKERAETVSGFLDKIGMQHITPNTRINRLSGGERQRILVSRAFIIKPKFVAADEPTTMVDFIHRNEILSLLLELKRESGSSILFITHDLSLASHIADQVVIMHRGKIVEMGSRLDVVQNPLHPYTQALFSVTPERLLSQKEMPRIVAKPFTRYLDLSKPSCKYAPNCPYVFERCKRETPTLIDMGGGHLVSCFKYG</sequence>
<dbReference type="InterPro" id="IPR027417">
    <property type="entry name" value="P-loop_NTPase"/>
</dbReference>
<evidence type="ECO:0000256" key="3">
    <source>
        <dbReference type="ARBA" id="ARBA00022840"/>
    </source>
</evidence>
<dbReference type="GO" id="GO:0055085">
    <property type="term" value="P:transmembrane transport"/>
    <property type="evidence" value="ECO:0007669"/>
    <property type="project" value="UniProtKB-ARBA"/>
</dbReference>
<dbReference type="GO" id="GO:0016887">
    <property type="term" value="F:ATP hydrolysis activity"/>
    <property type="evidence" value="ECO:0007669"/>
    <property type="project" value="InterPro"/>
</dbReference>
<dbReference type="NCBIfam" id="TIGR01727">
    <property type="entry name" value="oligo_HPY"/>
    <property type="match status" value="1"/>
</dbReference>
<protein>
    <recommendedName>
        <fullName evidence="5">ABC transporter domain-containing protein</fullName>
    </recommendedName>
</protein>